<keyword evidence="2" id="KW-1185">Reference proteome</keyword>
<dbReference type="OrthoDB" id="118550at2759"/>
<protein>
    <submittedName>
        <fullName evidence="1">Uncharacterized protein</fullName>
    </submittedName>
</protein>
<name>A0A9Q0J0K6_9ROSI</name>
<sequence length="164" mass="18234">NEKCSRRSEYELQGPQLLVRRRGSTNTPPACDHHHQQGGIMLFGVRVTEGGVSFRKRVGMNNLSQYEHPQEISNAADVAAGYESDDVVHASGMGEAASAKEGCHGQRKSIDCSCWVCRKSGKETGEEFQETLSRHASLTQVASHAQNTWVRLWRKKVQLCLNHS</sequence>
<feature type="non-terminal residue" evidence="1">
    <location>
        <position position="1"/>
    </location>
</feature>
<accession>A0A9Q0J0K6</accession>
<feature type="non-terminal residue" evidence="1">
    <location>
        <position position="164"/>
    </location>
</feature>
<evidence type="ECO:0000313" key="1">
    <source>
        <dbReference type="EMBL" id="KAJ4823395.1"/>
    </source>
</evidence>
<reference evidence="1" key="2">
    <citation type="journal article" date="2023" name="Plants (Basel)">
        <title>Annotation of the Turnera subulata (Passifloraceae) Draft Genome Reveals the S-Locus Evolved after the Divergence of Turneroideae from Passifloroideae in a Stepwise Manner.</title>
        <authorList>
            <person name="Henning P.M."/>
            <person name="Roalson E.H."/>
            <person name="Mir W."/>
            <person name="McCubbin A.G."/>
            <person name="Shore J.S."/>
        </authorList>
    </citation>
    <scope>NUCLEOTIDE SEQUENCE</scope>
    <source>
        <strain evidence="1">F60SS</strain>
    </source>
</reference>
<comment type="caution">
    <text evidence="1">The sequence shown here is derived from an EMBL/GenBank/DDBJ whole genome shotgun (WGS) entry which is preliminary data.</text>
</comment>
<organism evidence="1 2">
    <name type="scientific">Turnera subulata</name>
    <dbReference type="NCBI Taxonomy" id="218843"/>
    <lineage>
        <taxon>Eukaryota</taxon>
        <taxon>Viridiplantae</taxon>
        <taxon>Streptophyta</taxon>
        <taxon>Embryophyta</taxon>
        <taxon>Tracheophyta</taxon>
        <taxon>Spermatophyta</taxon>
        <taxon>Magnoliopsida</taxon>
        <taxon>eudicotyledons</taxon>
        <taxon>Gunneridae</taxon>
        <taxon>Pentapetalae</taxon>
        <taxon>rosids</taxon>
        <taxon>fabids</taxon>
        <taxon>Malpighiales</taxon>
        <taxon>Passifloraceae</taxon>
        <taxon>Turnera</taxon>
    </lineage>
</organism>
<dbReference type="Proteomes" id="UP001141552">
    <property type="component" value="Unassembled WGS sequence"/>
</dbReference>
<reference evidence="1" key="1">
    <citation type="submission" date="2022-02" db="EMBL/GenBank/DDBJ databases">
        <authorList>
            <person name="Henning P.M."/>
            <person name="McCubbin A.G."/>
            <person name="Shore J.S."/>
        </authorList>
    </citation>
    <scope>NUCLEOTIDE SEQUENCE</scope>
    <source>
        <strain evidence="1">F60SS</strain>
        <tissue evidence="1">Leaves</tissue>
    </source>
</reference>
<dbReference type="EMBL" id="JAKUCV010007463">
    <property type="protein sequence ID" value="KAJ4823395.1"/>
    <property type="molecule type" value="Genomic_DNA"/>
</dbReference>
<gene>
    <name evidence="1" type="ORF">Tsubulata_034398</name>
</gene>
<evidence type="ECO:0000313" key="2">
    <source>
        <dbReference type="Proteomes" id="UP001141552"/>
    </source>
</evidence>
<proteinExistence type="predicted"/>
<dbReference type="AlphaFoldDB" id="A0A9Q0J0K6"/>